<feature type="repeat" description="ARM" evidence="6">
    <location>
        <begin position="560"/>
        <end position="602"/>
    </location>
</feature>
<evidence type="ECO:0000313" key="9">
    <source>
        <dbReference type="Proteomes" id="UP000648187"/>
    </source>
</evidence>
<dbReference type="SMART" id="SM00185">
    <property type="entry name" value="ARM"/>
    <property type="match status" value="11"/>
</dbReference>
<evidence type="ECO:0000256" key="6">
    <source>
        <dbReference type="PROSITE-ProRule" id="PRU00259"/>
    </source>
</evidence>
<feature type="repeat" description="ARM" evidence="6">
    <location>
        <begin position="171"/>
        <end position="211"/>
    </location>
</feature>
<dbReference type="InterPro" id="IPR013284">
    <property type="entry name" value="Beta-catenin"/>
</dbReference>
<evidence type="ECO:0000256" key="7">
    <source>
        <dbReference type="SAM" id="MobiDB-lite"/>
    </source>
</evidence>
<feature type="repeat" description="ARM" evidence="6">
    <location>
        <begin position="371"/>
        <end position="413"/>
    </location>
</feature>
<dbReference type="PANTHER" id="PTHR45976">
    <property type="entry name" value="ARMADILLO SEGMENT POLARITY PROTEIN"/>
    <property type="match status" value="1"/>
</dbReference>
<dbReference type="SUPFAM" id="SSF48371">
    <property type="entry name" value="ARM repeat"/>
    <property type="match status" value="1"/>
</dbReference>
<dbReference type="GO" id="GO:0007155">
    <property type="term" value="P:cell adhesion"/>
    <property type="evidence" value="ECO:0007669"/>
    <property type="project" value="UniProtKB-KW"/>
</dbReference>
<gene>
    <name evidence="8" type="ORF">HW555_003042</name>
</gene>
<comment type="caution">
    <text evidence="8">The sequence shown here is derived from an EMBL/GenBank/DDBJ whole genome shotgun (WGS) entry which is preliminary data.</text>
</comment>
<dbReference type="FunFam" id="1.25.10.10:FF:001500">
    <property type="entry name" value="Predicted protein"/>
    <property type="match status" value="1"/>
</dbReference>
<evidence type="ECO:0000256" key="3">
    <source>
        <dbReference type="ARBA" id="ARBA00022687"/>
    </source>
</evidence>
<dbReference type="Gene3D" id="1.25.10.10">
    <property type="entry name" value="Leucine-rich Repeat Variant"/>
    <property type="match status" value="2"/>
</dbReference>
<dbReference type="InterPro" id="IPR011989">
    <property type="entry name" value="ARM-like"/>
</dbReference>
<dbReference type="PROSITE" id="PS50176">
    <property type="entry name" value="ARM_REPEAT"/>
    <property type="match status" value="6"/>
</dbReference>
<evidence type="ECO:0000256" key="2">
    <source>
        <dbReference type="ARBA" id="ARBA00022289"/>
    </source>
</evidence>
<keyword evidence="5" id="KW-0130">Cell adhesion</keyword>
<feature type="region of interest" description="Disordered" evidence="7">
    <location>
        <begin position="725"/>
        <end position="751"/>
    </location>
</feature>
<dbReference type="InterPro" id="IPR016024">
    <property type="entry name" value="ARM-type_fold"/>
</dbReference>
<dbReference type="Proteomes" id="UP000648187">
    <property type="component" value="Unassembled WGS sequence"/>
</dbReference>
<feature type="repeat" description="ARM" evidence="6">
    <location>
        <begin position="213"/>
        <end position="256"/>
    </location>
</feature>
<keyword evidence="4" id="KW-0709">Segmentation polarity protein</keyword>
<keyword evidence="9" id="KW-1185">Reference proteome</keyword>
<evidence type="ECO:0000313" key="8">
    <source>
        <dbReference type="EMBL" id="KAF9420856.1"/>
    </source>
</evidence>
<dbReference type="EMBL" id="JACKWZ010000028">
    <property type="protein sequence ID" value="KAF9420856.1"/>
    <property type="molecule type" value="Genomic_DNA"/>
</dbReference>
<evidence type="ECO:0000256" key="1">
    <source>
        <dbReference type="ARBA" id="ARBA00004413"/>
    </source>
</evidence>
<comment type="subcellular location">
    <subcellularLocation>
        <location evidence="1">Cell membrane</location>
        <topology evidence="1">Peripheral membrane protein</topology>
        <orientation evidence="1">Cytoplasmic side</orientation>
    </subcellularLocation>
</comment>
<keyword evidence="4" id="KW-0217">Developmental protein</keyword>
<evidence type="ECO:0000256" key="4">
    <source>
        <dbReference type="ARBA" id="ARBA00022716"/>
    </source>
</evidence>
<sequence length="751" mass="81559">MKGMAQGALLHPLNHELSDTIVPESHDNYAGSDVPMAPSKEQQTLMWQQNSYLVDSGINSGAATQVPSLTGKEDDEMEGDQLMFDLDQGFAQGFTQEQVDDMNQQLSQTRSQRVRAAMFPETLEEGIEIPSTQLDPAQPTAVQRLAEPSQMLKHAVVNLINYQDDADLATRAIPELIKLLNDEDQVVVSQAAMMVHQLSKKEASRHAIMNSPQMVAALVRAISNSNDLETTKGAVGTLHNLSHHRQGLLAIFKSGGIPALVKLLSSPVESVLFYAITTLHNLLLHQDGSKMAVRLAGGLQKMVALLQRNNVKFLAIVLSVCSNNKPAIVEAGGMQALAMHLGNPSGRLVQNCLWTLRNLSDAATKVDGLEALLQSLVQVLASTDVNIVTCAAGILSNLTCNNQRNKVTVCQAGGVDALVRTVVSAGDREEITEPAVCALRHLTSRHVESEMAQNAVIVKLLQPPSRWPLVKAVVGLVRNLALCPANYAPLREHGAVHHLVRLLMRAFNDTQRQRSSSGGGAAGGAYADGVRMEEIVEGAVGALHILARESVNRQLIRQQNVIPIFVQLLFNEIENIQRVAAGVLCELAVEKEGAEMIEAEGATAPLTELLHSRNEGCYSSVATYAAAVLFRMSEDKPHDYKKRLSMELTNSLFRDDHQMWPNDLAMQPDLQDMLGPEQGYEGLYGTRPSFHQQGYDQIPIDSMQGLEIGSGFGMDMDIGESEGAGAASADLAFPEPPHDNNNVAAWYDTDL</sequence>
<keyword evidence="3" id="KW-0879">Wnt signaling pathway</keyword>
<dbReference type="AlphaFoldDB" id="A0A835L9P6"/>
<dbReference type="GO" id="GO:0045296">
    <property type="term" value="F:cadherin binding"/>
    <property type="evidence" value="ECO:0007669"/>
    <property type="project" value="InterPro"/>
</dbReference>
<feature type="repeat" description="ARM" evidence="6">
    <location>
        <begin position="413"/>
        <end position="457"/>
    </location>
</feature>
<dbReference type="GO" id="GO:0007367">
    <property type="term" value="P:segment polarity determination"/>
    <property type="evidence" value="ECO:0007669"/>
    <property type="project" value="UniProtKB-KW"/>
</dbReference>
<dbReference type="GO" id="GO:0005886">
    <property type="term" value="C:plasma membrane"/>
    <property type="evidence" value="ECO:0007669"/>
    <property type="project" value="UniProtKB-SubCell"/>
</dbReference>
<dbReference type="Pfam" id="PF00514">
    <property type="entry name" value="Arm"/>
    <property type="match status" value="4"/>
</dbReference>
<protein>
    <recommendedName>
        <fullName evidence="2">Armadillo segment polarity protein</fullName>
    </recommendedName>
</protein>
<dbReference type="GO" id="GO:0016055">
    <property type="term" value="P:Wnt signaling pathway"/>
    <property type="evidence" value="ECO:0007669"/>
    <property type="project" value="UniProtKB-KW"/>
</dbReference>
<dbReference type="PRINTS" id="PR01869">
    <property type="entry name" value="BCATNINFAMLY"/>
</dbReference>
<organism evidence="8 9">
    <name type="scientific">Spodoptera exigua</name>
    <name type="common">Beet armyworm</name>
    <name type="synonym">Noctua fulgens</name>
    <dbReference type="NCBI Taxonomy" id="7107"/>
    <lineage>
        <taxon>Eukaryota</taxon>
        <taxon>Metazoa</taxon>
        <taxon>Ecdysozoa</taxon>
        <taxon>Arthropoda</taxon>
        <taxon>Hexapoda</taxon>
        <taxon>Insecta</taxon>
        <taxon>Pterygota</taxon>
        <taxon>Neoptera</taxon>
        <taxon>Endopterygota</taxon>
        <taxon>Lepidoptera</taxon>
        <taxon>Glossata</taxon>
        <taxon>Ditrysia</taxon>
        <taxon>Noctuoidea</taxon>
        <taxon>Noctuidae</taxon>
        <taxon>Amphipyrinae</taxon>
        <taxon>Spodoptera</taxon>
    </lineage>
</organism>
<accession>A0A835L9P6</accession>
<proteinExistence type="predicted"/>
<name>A0A835L9P6_SPOEX</name>
<evidence type="ECO:0000256" key="5">
    <source>
        <dbReference type="ARBA" id="ARBA00022889"/>
    </source>
</evidence>
<reference evidence="8" key="1">
    <citation type="submission" date="2020-08" db="EMBL/GenBank/DDBJ databases">
        <title>Spodoptera exigua strain:BAW_Kor-Di-RS1 Genome sequencing and assembly.</title>
        <authorList>
            <person name="Kim J."/>
            <person name="Nam H.Y."/>
            <person name="Kwon M."/>
            <person name="Choi J.H."/>
            <person name="Cho S.R."/>
            <person name="Kim G.-H."/>
        </authorList>
    </citation>
    <scope>NUCLEOTIDE SEQUENCE</scope>
    <source>
        <strain evidence="8">BAW_Kor-Di-RS1</strain>
        <tissue evidence="8">Whole-body</tissue>
    </source>
</reference>
<feature type="repeat" description="ARM" evidence="6">
    <location>
        <begin position="255"/>
        <end position="297"/>
    </location>
</feature>
<dbReference type="InterPro" id="IPR000225">
    <property type="entry name" value="Armadillo"/>
</dbReference>